<protein>
    <submittedName>
        <fullName evidence="1">Uncharacterized protein</fullName>
    </submittedName>
</protein>
<gene>
    <name evidence="1" type="ORF">SAMN05444169_0365</name>
</gene>
<evidence type="ECO:0000313" key="1">
    <source>
        <dbReference type="EMBL" id="SHG06939.1"/>
    </source>
</evidence>
<dbReference type="Proteomes" id="UP000190675">
    <property type="component" value="Chromosome I"/>
</dbReference>
<dbReference type="RefSeq" id="WP_079572794.1">
    <property type="nucleotide sequence ID" value="NZ_LT670818.1"/>
</dbReference>
<name>A0A1M5GT82_9BRAD</name>
<proteinExistence type="predicted"/>
<reference evidence="1 2" key="1">
    <citation type="submission" date="2016-11" db="EMBL/GenBank/DDBJ databases">
        <authorList>
            <person name="Jaros S."/>
            <person name="Januszkiewicz K."/>
            <person name="Wedrychowicz H."/>
        </authorList>
    </citation>
    <scope>NUCLEOTIDE SEQUENCE [LARGE SCALE GENOMIC DNA]</scope>
    <source>
        <strain evidence="1 2">GAS242</strain>
    </source>
</reference>
<dbReference type="OrthoDB" id="8241502at2"/>
<evidence type="ECO:0000313" key="2">
    <source>
        <dbReference type="Proteomes" id="UP000190675"/>
    </source>
</evidence>
<accession>A0A1M5GT82</accession>
<dbReference type="AlphaFoldDB" id="A0A1M5GT82"/>
<dbReference type="EMBL" id="LT670818">
    <property type="protein sequence ID" value="SHG06939.1"/>
    <property type="molecule type" value="Genomic_DNA"/>
</dbReference>
<organism evidence="1 2">
    <name type="scientific">Bradyrhizobium erythrophlei</name>
    <dbReference type="NCBI Taxonomy" id="1437360"/>
    <lineage>
        <taxon>Bacteria</taxon>
        <taxon>Pseudomonadati</taxon>
        <taxon>Pseudomonadota</taxon>
        <taxon>Alphaproteobacteria</taxon>
        <taxon>Hyphomicrobiales</taxon>
        <taxon>Nitrobacteraceae</taxon>
        <taxon>Bradyrhizobium</taxon>
    </lineage>
</organism>
<sequence length="68" mass="7363">MNIAQRNTADQSGFKVVCCECGSLSIKITDLVNAPEDTEIECGRCKAVRGTLADLHVLARTGNDSFEF</sequence>